<name>A0A518B0Q9_9BACT</name>
<evidence type="ECO:0000313" key="1">
    <source>
        <dbReference type="EMBL" id="QDU60554.1"/>
    </source>
</evidence>
<dbReference type="Gene3D" id="6.10.10.120">
    <property type="entry name" value="Antitoxin ParD1-like"/>
    <property type="match status" value="1"/>
</dbReference>
<dbReference type="InterPro" id="IPR038296">
    <property type="entry name" value="ParD_sf"/>
</dbReference>
<dbReference type="EMBL" id="CP036279">
    <property type="protein sequence ID" value="QDU60554.1"/>
    <property type="molecule type" value="Genomic_DNA"/>
</dbReference>
<evidence type="ECO:0008006" key="3">
    <source>
        <dbReference type="Google" id="ProtNLM"/>
    </source>
</evidence>
<dbReference type="KEGG" id="knv:Pan216_13970"/>
<evidence type="ECO:0000313" key="2">
    <source>
        <dbReference type="Proteomes" id="UP000317093"/>
    </source>
</evidence>
<organism evidence="1 2">
    <name type="scientific">Kolteria novifilia</name>
    <dbReference type="NCBI Taxonomy" id="2527975"/>
    <lineage>
        <taxon>Bacteria</taxon>
        <taxon>Pseudomonadati</taxon>
        <taxon>Planctomycetota</taxon>
        <taxon>Planctomycetia</taxon>
        <taxon>Kolteriales</taxon>
        <taxon>Kolteriaceae</taxon>
        <taxon>Kolteria</taxon>
    </lineage>
</organism>
<protein>
    <recommendedName>
        <fullName evidence="3">Antitoxin ParD4</fullName>
    </recommendedName>
</protein>
<dbReference type="AlphaFoldDB" id="A0A518B0Q9"/>
<proteinExistence type="predicted"/>
<keyword evidence="2" id="KW-1185">Reference proteome</keyword>
<dbReference type="RefSeq" id="WP_145256586.1">
    <property type="nucleotide sequence ID" value="NZ_CP036279.1"/>
</dbReference>
<gene>
    <name evidence="1" type="ORF">Pan216_13970</name>
</gene>
<sequence>MSYQFPDALQRIVSSRMKTGKYRDEDELLLDAFRALSDEEEDIAAINEAIGDWSADKPGSSRGSVFEAMIEGQDLAEG</sequence>
<dbReference type="Proteomes" id="UP000317093">
    <property type="component" value="Chromosome"/>
</dbReference>
<accession>A0A518B0Q9</accession>
<reference evidence="1 2" key="1">
    <citation type="submission" date="2019-02" db="EMBL/GenBank/DDBJ databases">
        <title>Deep-cultivation of Planctomycetes and their phenomic and genomic characterization uncovers novel biology.</title>
        <authorList>
            <person name="Wiegand S."/>
            <person name="Jogler M."/>
            <person name="Boedeker C."/>
            <person name="Pinto D."/>
            <person name="Vollmers J."/>
            <person name="Rivas-Marin E."/>
            <person name="Kohn T."/>
            <person name="Peeters S.H."/>
            <person name="Heuer A."/>
            <person name="Rast P."/>
            <person name="Oberbeckmann S."/>
            <person name="Bunk B."/>
            <person name="Jeske O."/>
            <person name="Meyerdierks A."/>
            <person name="Storesund J.E."/>
            <person name="Kallscheuer N."/>
            <person name="Luecker S."/>
            <person name="Lage O.M."/>
            <person name="Pohl T."/>
            <person name="Merkel B.J."/>
            <person name="Hornburger P."/>
            <person name="Mueller R.-W."/>
            <person name="Bruemmer F."/>
            <person name="Labrenz M."/>
            <person name="Spormann A.M."/>
            <person name="Op den Camp H."/>
            <person name="Overmann J."/>
            <person name="Amann R."/>
            <person name="Jetten M.S.M."/>
            <person name="Mascher T."/>
            <person name="Medema M.H."/>
            <person name="Devos D.P."/>
            <person name="Kaster A.-K."/>
            <person name="Ovreas L."/>
            <person name="Rohde M."/>
            <person name="Galperin M.Y."/>
            <person name="Jogler C."/>
        </authorList>
    </citation>
    <scope>NUCLEOTIDE SEQUENCE [LARGE SCALE GENOMIC DNA]</scope>
    <source>
        <strain evidence="1 2">Pan216</strain>
    </source>
</reference>